<feature type="region of interest" description="Disordered" evidence="1">
    <location>
        <begin position="290"/>
        <end position="322"/>
    </location>
</feature>
<proteinExistence type="predicted"/>
<evidence type="ECO:0000256" key="2">
    <source>
        <dbReference type="SAM" id="SignalP"/>
    </source>
</evidence>
<dbReference type="InterPro" id="IPR008978">
    <property type="entry name" value="HSP20-like_chaperone"/>
</dbReference>
<accession>W7A7R7</accession>
<dbReference type="OrthoDB" id="385175at2759"/>
<protein>
    <recommendedName>
        <fullName evidence="3">CS domain-containing protein</fullName>
    </recommendedName>
</protein>
<dbReference type="Proteomes" id="UP000030640">
    <property type="component" value="Unassembled WGS sequence"/>
</dbReference>
<name>W7A7R7_9APIC</name>
<dbReference type="InterPro" id="IPR007052">
    <property type="entry name" value="CS_dom"/>
</dbReference>
<keyword evidence="5" id="KW-1185">Reference proteome</keyword>
<organism evidence="4 5">
    <name type="scientific">Plasmodium inui San Antonio 1</name>
    <dbReference type="NCBI Taxonomy" id="1237626"/>
    <lineage>
        <taxon>Eukaryota</taxon>
        <taxon>Sar</taxon>
        <taxon>Alveolata</taxon>
        <taxon>Apicomplexa</taxon>
        <taxon>Aconoidasida</taxon>
        <taxon>Haemosporida</taxon>
        <taxon>Plasmodiidae</taxon>
        <taxon>Plasmodium</taxon>
        <taxon>Plasmodium (Plasmodium)</taxon>
    </lineage>
</organism>
<evidence type="ECO:0000313" key="5">
    <source>
        <dbReference type="Proteomes" id="UP000030640"/>
    </source>
</evidence>
<gene>
    <name evidence="4" type="ORF">C922_02034</name>
</gene>
<evidence type="ECO:0000259" key="3">
    <source>
        <dbReference type="PROSITE" id="PS51203"/>
    </source>
</evidence>
<dbReference type="RefSeq" id="XP_008815855.1">
    <property type="nucleotide sequence ID" value="XM_008817633.1"/>
</dbReference>
<reference evidence="4 5" key="1">
    <citation type="submission" date="2013-02" db="EMBL/GenBank/DDBJ databases">
        <title>The Genome Sequence of Plasmodium inui San Antonio 1.</title>
        <authorList>
            <consortium name="The Broad Institute Genome Sequencing Platform"/>
            <consortium name="The Broad Institute Genome Sequencing Center for Infectious Disease"/>
            <person name="Neafsey D."/>
            <person name="Cheeseman I."/>
            <person name="Volkman S."/>
            <person name="Adams J."/>
            <person name="Walker B."/>
            <person name="Young S.K."/>
            <person name="Zeng Q."/>
            <person name="Gargeya S."/>
            <person name="Fitzgerald M."/>
            <person name="Haas B."/>
            <person name="Abouelleil A."/>
            <person name="Alvarado L."/>
            <person name="Arachchi H.M."/>
            <person name="Berlin A.M."/>
            <person name="Chapman S.B."/>
            <person name="Dewar J."/>
            <person name="Goldberg J."/>
            <person name="Griggs A."/>
            <person name="Gujja S."/>
            <person name="Hansen M."/>
            <person name="Howarth C."/>
            <person name="Imamovic A."/>
            <person name="Larimer J."/>
            <person name="McCowan C."/>
            <person name="Murphy C."/>
            <person name="Neiman D."/>
            <person name="Pearson M."/>
            <person name="Priest M."/>
            <person name="Roberts A."/>
            <person name="Saif S."/>
            <person name="Shea T."/>
            <person name="Sisk P."/>
            <person name="Sykes S."/>
            <person name="Wortman J."/>
            <person name="Nusbaum C."/>
            <person name="Birren B."/>
        </authorList>
    </citation>
    <scope>NUCLEOTIDE SEQUENCE [LARGE SCALE GENOMIC DNA]</scope>
    <source>
        <strain evidence="4 5">San Antonio 1</strain>
    </source>
</reference>
<feature type="chain" id="PRO_5004887562" description="CS domain-containing protein" evidence="2">
    <location>
        <begin position="21"/>
        <end position="912"/>
    </location>
</feature>
<keyword evidence="2" id="KW-0732">Signal</keyword>
<dbReference type="EMBL" id="KI965466">
    <property type="protein sequence ID" value="EUD67328.1"/>
    <property type="molecule type" value="Genomic_DNA"/>
</dbReference>
<feature type="region of interest" description="Disordered" evidence="1">
    <location>
        <begin position="670"/>
        <end position="689"/>
    </location>
</feature>
<feature type="compositionally biased region" description="Basic and acidic residues" evidence="1">
    <location>
        <begin position="193"/>
        <end position="204"/>
    </location>
</feature>
<dbReference type="AlphaFoldDB" id="W7A7R7"/>
<feature type="compositionally biased region" description="Basic and acidic residues" evidence="1">
    <location>
        <begin position="678"/>
        <end position="689"/>
    </location>
</feature>
<feature type="compositionally biased region" description="Low complexity" evidence="1">
    <location>
        <begin position="650"/>
        <end position="663"/>
    </location>
</feature>
<feature type="domain" description="CS" evidence="3">
    <location>
        <begin position="777"/>
        <end position="867"/>
    </location>
</feature>
<feature type="region of interest" description="Disordered" evidence="1">
    <location>
        <begin position="640"/>
        <end position="663"/>
    </location>
</feature>
<feature type="region of interest" description="Disordered" evidence="1">
    <location>
        <begin position="398"/>
        <end position="423"/>
    </location>
</feature>
<sequence length="912" mass="104576">MNRVCLLVAIYLALSHSSNSVTEQHTAAISFTLQRRSNVCVKSRRGKSHKGSASLPRPSLSFKQISIVKRPAKLCRYLFCKPFHRRGRNTCVQDGEQQFRDAKKGGNKTTYVSTALSRTGRYYKGGYHVGKAWFLFALHEGGAEDRRGMRKQKIGASKQGGNNEREEEELVTGGNDLEEANKREGSPHLSGRGRTDGTLHPNEERLTKAMQRAEDYIKGKEDDVLERREVQKKKKIIEKLKGQEDVFSDKFLDLGVYDVLKHVYEAGLYADSKSLVEAVCRWMRRAYTAGASEKRPKEGPNEKSSPRTDTSPRIDTSPCMDTSREVPYLVEKDLADNYSRDGGEKIVNHFRLDPPGEEKGSDEMESLKLYNKKNLRKYFFSLNRGNILKQLVTEGEDEILEPTEESPQGREESKRHDEKSVPNEQVKNVLSSNSLLNCDLDTYVDSERYLKSNVTIEFNIYDTFSDRVILNNKNTNSTMLEFPLMYSHQIIQKCILTMKKLEKAIFYINNTFLFGLFSPQEEPMNDEDRRVYDVLTSETWVKMEIYLCNIYRMDEKWLGITPETFADEAKANSFLQSYSGGATSNLVCKPEGGQLATGQAGEFPTRLEEDQIARLEADKTSTMEADKTVTLEADKTSTLKADQTATLNEDAPPAATTAAGATDATAVTATTAATDASSPRRAEIERRREEYESKKDIAIKSELLMKKLENEMKYDPNHYMWKDLYPQLDDRGKERTDKYFKKFEKEMSENKCSRGYTDNIKKKQQLKGYDIGEKIEGRAKHYVWQETMYAFVLYFPLRPYVRKDDINIDMDNTFFFLSIRGHTVVKDFFNKPVNAADSIWSLTDREEDVVVGSSSMQKGQEKISRDEFPLLAITHTDDSEIQKMMKWKYCLVYNIYKDNNHRYMWGSIFKAS</sequence>
<feature type="compositionally biased region" description="Basic and acidic residues" evidence="1">
    <location>
        <begin position="407"/>
        <end position="421"/>
    </location>
</feature>
<dbReference type="Gene3D" id="2.60.40.790">
    <property type="match status" value="1"/>
</dbReference>
<feature type="region of interest" description="Disordered" evidence="1">
    <location>
        <begin position="146"/>
        <end position="204"/>
    </location>
</feature>
<dbReference type="GeneID" id="20037308"/>
<evidence type="ECO:0000256" key="1">
    <source>
        <dbReference type="SAM" id="MobiDB-lite"/>
    </source>
</evidence>
<dbReference type="SUPFAM" id="SSF49764">
    <property type="entry name" value="HSP20-like chaperones"/>
    <property type="match status" value="1"/>
</dbReference>
<feature type="signal peptide" evidence="2">
    <location>
        <begin position="1"/>
        <end position="20"/>
    </location>
</feature>
<feature type="compositionally biased region" description="Basic and acidic residues" evidence="1">
    <location>
        <begin position="292"/>
        <end position="312"/>
    </location>
</feature>
<dbReference type="VEuPathDB" id="PlasmoDB:C922_02034"/>
<dbReference type="PROSITE" id="PS51203">
    <property type="entry name" value="CS"/>
    <property type="match status" value="1"/>
</dbReference>
<evidence type="ECO:0000313" key="4">
    <source>
        <dbReference type="EMBL" id="EUD67328.1"/>
    </source>
</evidence>